<protein>
    <submittedName>
        <fullName evidence="1">Uncharacterized protein</fullName>
    </submittedName>
</protein>
<sequence length="230" mass="25588">MTAGHWAARRAQLRAALAIDGVLTTAQLTRRGWLKEADALALPRVTRTCRVRVTDAESGHDLTFVALKPEQLQQAPRELMHLAGLGEARARLTLAEGEVWRHLTARGAGGLGLAQQWPDAEIVQSLDASRRSDWAVEFDAGYSRRRIREKVTAAAEAGFTRLYWATSIHARTGSVLREINLLQAQGKLPRVVQAETRYVNFWSVREPYEGRPRCHKAVGLSQVFTATATR</sequence>
<name>A0A172T6M1_9DEIO</name>
<gene>
    <name evidence="1" type="ORF">SU48_01685</name>
</gene>
<dbReference type="PATRIC" id="fig|1182568.3.peg.349"/>
<keyword evidence="2" id="KW-1185">Reference proteome</keyword>
<dbReference type="EMBL" id="CP011387">
    <property type="protein sequence ID" value="ANE42678.1"/>
    <property type="molecule type" value="Genomic_DNA"/>
</dbReference>
<dbReference type="Proteomes" id="UP000077363">
    <property type="component" value="Chromosome"/>
</dbReference>
<reference evidence="1 2" key="1">
    <citation type="submission" date="2015-01" db="EMBL/GenBank/DDBJ databases">
        <title>Deinococcus puniceus/DY1/ whole genome sequencing.</title>
        <authorList>
            <person name="Kim M.K."/>
            <person name="Srinivasan S."/>
            <person name="Lee J.-J."/>
        </authorList>
    </citation>
    <scope>NUCLEOTIDE SEQUENCE [LARGE SCALE GENOMIC DNA]</scope>
    <source>
        <strain evidence="1 2">DY1</strain>
    </source>
</reference>
<accession>A0A172T6M1</accession>
<proteinExistence type="predicted"/>
<evidence type="ECO:0000313" key="2">
    <source>
        <dbReference type="Proteomes" id="UP000077363"/>
    </source>
</evidence>
<evidence type="ECO:0000313" key="1">
    <source>
        <dbReference type="EMBL" id="ANE42678.1"/>
    </source>
</evidence>
<dbReference type="KEGG" id="dpu:SU48_01685"/>
<organism evidence="1 2">
    <name type="scientific">Deinococcus puniceus</name>
    <dbReference type="NCBI Taxonomy" id="1182568"/>
    <lineage>
        <taxon>Bacteria</taxon>
        <taxon>Thermotogati</taxon>
        <taxon>Deinococcota</taxon>
        <taxon>Deinococci</taxon>
        <taxon>Deinococcales</taxon>
        <taxon>Deinococcaceae</taxon>
        <taxon>Deinococcus</taxon>
    </lineage>
</organism>
<dbReference type="AlphaFoldDB" id="A0A172T6M1"/>